<proteinExistence type="predicted"/>
<gene>
    <name evidence="1" type="ordered locus">Mnod_7609</name>
</gene>
<sequence>MANQEPDPEILTVLVEVLKDYQTRFGDMGPEIVRTLITDLKVARDEKPDGWLSPEETKAILEQSFRSMTGP</sequence>
<evidence type="ECO:0000313" key="1">
    <source>
        <dbReference type="EMBL" id="ACL62344.1"/>
    </source>
</evidence>
<dbReference type="EMBL" id="CP001349">
    <property type="protein sequence ID" value="ACL62344.1"/>
    <property type="molecule type" value="Genomic_DNA"/>
</dbReference>
<dbReference type="AlphaFoldDB" id="B8IQP9"/>
<name>B8IQP9_METNO</name>
<dbReference type="Proteomes" id="UP000008207">
    <property type="component" value="Chromosome"/>
</dbReference>
<organism evidence="1 2">
    <name type="scientific">Methylobacterium nodulans (strain LMG 21967 / CNCM I-2342 / ORS 2060)</name>
    <dbReference type="NCBI Taxonomy" id="460265"/>
    <lineage>
        <taxon>Bacteria</taxon>
        <taxon>Pseudomonadati</taxon>
        <taxon>Pseudomonadota</taxon>
        <taxon>Alphaproteobacteria</taxon>
        <taxon>Hyphomicrobiales</taxon>
        <taxon>Methylobacteriaceae</taxon>
        <taxon>Methylobacterium</taxon>
    </lineage>
</organism>
<dbReference type="KEGG" id="mno:Mnod_7609"/>
<reference evidence="1 2" key="1">
    <citation type="submission" date="2009-01" db="EMBL/GenBank/DDBJ databases">
        <title>Complete sequence of chromosome of Methylobacterium nodulans ORS 2060.</title>
        <authorList>
            <consortium name="US DOE Joint Genome Institute"/>
            <person name="Lucas S."/>
            <person name="Copeland A."/>
            <person name="Lapidus A."/>
            <person name="Glavina del Rio T."/>
            <person name="Dalin E."/>
            <person name="Tice H."/>
            <person name="Bruce D."/>
            <person name="Goodwin L."/>
            <person name="Pitluck S."/>
            <person name="Sims D."/>
            <person name="Brettin T."/>
            <person name="Detter J.C."/>
            <person name="Han C."/>
            <person name="Larimer F."/>
            <person name="Land M."/>
            <person name="Hauser L."/>
            <person name="Kyrpides N."/>
            <person name="Ivanova N."/>
            <person name="Marx C.J."/>
            <person name="Richardson P."/>
        </authorList>
    </citation>
    <scope>NUCLEOTIDE SEQUENCE [LARGE SCALE GENOMIC DNA]</scope>
    <source>
        <strain evidence="2">LMG 21967 / CNCM I-2342 / ORS 2060</strain>
    </source>
</reference>
<protein>
    <submittedName>
        <fullName evidence="1">Uncharacterized protein</fullName>
    </submittedName>
</protein>
<dbReference type="HOGENOM" id="CLU_2735425_0_0_5"/>
<keyword evidence="2" id="KW-1185">Reference proteome</keyword>
<accession>B8IQP9</accession>
<evidence type="ECO:0000313" key="2">
    <source>
        <dbReference type="Proteomes" id="UP000008207"/>
    </source>
</evidence>
<dbReference type="RefSeq" id="WP_015933897.1">
    <property type="nucleotide sequence ID" value="NC_011894.1"/>
</dbReference>